<evidence type="ECO:0000313" key="2">
    <source>
        <dbReference type="Proteomes" id="UP000223976"/>
    </source>
</evidence>
<accession>A0A142IIV8</accession>
<proteinExistence type="predicted"/>
<evidence type="ECO:0000313" key="1">
    <source>
        <dbReference type="EMBL" id="AMR59896.1"/>
    </source>
</evidence>
<dbReference type="EMBL" id="KU726251">
    <property type="protein sequence ID" value="AMR59896.1"/>
    <property type="molecule type" value="Genomic_DNA"/>
</dbReference>
<name>A0A142IIV8_9CAUD</name>
<gene>
    <name evidence="1" type="ORF">SEGD1_249</name>
</gene>
<dbReference type="Proteomes" id="UP000223976">
    <property type="component" value="Segment"/>
</dbReference>
<protein>
    <submittedName>
        <fullName evidence="1">Uncharacterized protein</fullName>
    </submittedName>
</protein>
<reference evidence="1 2" key="1">
    <citation type="submission" date="2016-02" db="EMBL/GenBank/DDBJ databases">
        <title>Complete genome sequence of a polyvalent bacteriophage, SEGD1, simultaneously inhibiting both Salmonella enterica and Escherichia coli O157:H7.</title>
        <authorList>
            <person name="Fan J."/>
            <person name="Ma J."/>
        </authorList>
    </citation>
    <scope>NUCLEOTIDE SEQUENCE [LARGE SCALE GENOMIC DNA]</scope>
</reference>
<organism evidence="1 2">
    <name type="scientific">Enterobacteria phage SEGD1</name>
    <dbReference type="NCBI Taxonomy" id="1805456"/>
    <lineage>
        <taxon>Viruses</taxon>
        <taxon>Duplodnaviria</taxon>
        <taxon>Heunggongvirae</taxon>
        <taxon>Uroviricota</taxon>
        <taxon>Caudoviricetes</taxon>
        <taxon>Chimalliviridae</taxon>
        <taxon>Seoulvirus</taxon>
        <taxon>Seoulvirus SPN3US</taxon>
    </lineage>
</organism>
<sequence length="240" mass="27046">MSAIETARRDATKIHADLVDQGTATITKGGCYIYIPVGFVAKELAVISSQVEIVGIFAISTDRKTYGVSNVTTFIEITPSAFEEIDVQGVPYYEFRFDPGTVVFPNRMLQVLSSPVYNIASYIYDFGNRPFWYTAVDDAELLSDTKTWNGFTVFNDQITADCYAAHTQRKVGDPRTYFRYTLKKDSDLMNRVQFIPLRSGSLNKTSRLAKIADVELKQGIRSALQVDPVRAEPLEDLYMR</sequence>